<dbReference type="Proteomes" id="UP000790787">
    <property type="component" value="Chromosome 16"/>
</dbReference>
<sequence length="567" mass="65914">MGLTYVPPMIQNGEKIVELQQEEVEKETEKWRKAVIMYVVGDTPSIGAVERFIAFQWNFVTKPKVYYHNEGPSTINSRPVITKAWAPDFDFEEEVLKTLPLWVKLPNLPLNCWGADSLSRIGSGLGTPVYADECTTKVEKISYARILVEMDITRPLPMKITVKDPNGRKFEQAITYDWKPVYCSTCLQLGHSCLNKTPMQQLEPKQSKQRQEWKPKEQNKPITENEGSQATVASKKPETNQEITEGTQNQQHSQDTEERWQEVRGKSAAKQSHVNTIEERLVMGNGFTALTRTSAQQLNINTRRMEGGQSSRGMMEEIVLPDQICYDVGHMEYDGRSNGNPIQEWEVRDFKEFMMKAGMTEMRTVGRNFTWTNSHVFSRIDRAVVHSEWITKMPHLDAMVMDPYFSNHFPLCVKFGEEPQNPRPFRFFNHLADHKEFLQIVTNVWTRKEIAQMPVIWKKLKEVKGELKKLNTTEFAAVDTKVKHARQQLKEIQERIRNNYLQTKLFEEEEEMKKRLEKWVNIEESIFNQKSRNQWLKLGDSNSAFFFANMKSRVSQNKIRSLMTATG</sequence>
<protein>
    <submittedName>
        <fullName evidence="2">Uncharacterized protein LOC142170620</fullName>
    </submittedName>
</protein>
<evidence type="ECO:0000313" key="2">
    <source>
        <dbReference type="RefSeq" id="XP_075088612.1"/>
    </source>
</evidence>
<proteinExistence type="predicted"/>
<reference evidence="2" key="2">
    <citation type="submission" date="2025-08" db="UniProtKB">
        <authorList>
            <consortium name="RefSeq"/>
        </authorList>
    </citation>
    <scope>IDENTIFICATION</scope>
    <source>
        <tissue evidence="2">Leaf</tissue>
    </source>
</reference>
<evidence type="ECO:0000313" key="1">
    <source>
        <dbReference type="Proteomes" id="UP000790787"/>
    </source>
</evidence>
<reference evidence="1" key="1">
    <citation type="journal article" date="2014" name="Nat. Commun.">
        <title>The tobacco genome sequence and its comparison with those of tomato and potato.</title>
        <authorList>
            <person name="Sierro N."/>
            <person name="Battey J.N."/>
            <person name="Ouadi S."/>
            <person name="Bakaher N."/>
            <person name="Bovet L."/>
            <person name="Willig A."/>
            <person name="Goepfert S."/>
            <person name="Peitsch M.C."/>
            <person name="Ivanov N.V."/>
        </authorList>
    </citation>
    <scope>NUCLEOTIDE SEQUENCE [LARGE SCALE GENOMIC DNA]</scope>
</reference>
<organism evidence="1 2">
    <name type="scientific">Nicotiana tabacum</name>
    <name type="common">Common tobacco</name>
    <dbReference type="NCBI Taxonomy" id="4097"/>
    <lineage>
        <taxon>Eukaryota</taxon>
        <taxon>Viridiplantae</taxon>
        <taxon>Streptophyta</taxon>
        <taxon>Embryophyta</taxon>
        <taxon>Tracheophyta</taxon>
        <taxon>Spermatophyta</taxon>
        <taxon>Magnoliopsida</taxon>
        <taxon>eudicotyledons</taxon>
        <taxon>Gunneridae</taxon>
        <taxon>Pentapetalae</taxon>
        <taxon>asterids</taxon>
        <taxon>lamiids</taxon>
        <taxon>Solanales</taxon>
        <taxon>Solanaceae</taxon>
        <taxon>Nicotianoideae</taxon>
        <taxon>Nicotianeae</taxon>
        <taxon>Nicotiana</taxon>
    </lineage>
</organism>
<dbReference type="RefSeq" id="XP_075088612.1">
    <property type="nucleotide sequence ID" value="XM_075232511.1"/>
</dbReference>
<name>A0AC58SUH6_TOBAC</name>
<keyword evidence="1" id="KW-1185">Reference proteome</keyword>
<gene>
    <name evidence="2" type="primary">LOC142170620</name>
</gene>
<accession>A0AC58SUH6</accession>